<dbReference type="AlphaFoldDB" id="A0A6J6W3F1"/>
<organism evidence="5">
    <name type="scientific">freshwater metagenome</name>
    <dbReference type="NCBI Taxonomy" id="449393"/>
    <lineage>
        <taxon>unclassified sequences</taxon>
        <taxon>metagenomes</taxon>
        <taxon>ecological metagenomes</taxon>
    </lineage>
</organism>
<evidence type="ECO:0000313" key="4">
    <source>
        <dbReference type="EMBL" id="CAB4604255.1"/>
    </source>
</evidence>
<dbReference type="PIRSF" id="PIRSF028756">
    <property type="entry name" value="PPK2_prd"/>
    <property type="match status" value="1"/>
</dbReference>
<dbReference type="Gene3D" id="3.40.50.300">
    <property type="entry name" value="P-loop containing nucleotide triphosphate hydrolases"/>
    <property type="match status" value="1"/>
</dbReference>
<dbReference type="InterPro" id="IPR022300">
    <property type="entry name" value="PPK2-rel_1"/>
</dbReference>
<sequence length="271" mass="31384">MTTSMMAKFRVSATKPLKLSAIATDDDLGWDKSSQKGELEKVVGEMAFEQHRLMAEAKQSLLIVLQGRDASGKDGLVRHVMTGMNPAGVRVTSFKVPAGIEKQHDYLWRCHDSCPARGEVGVWNRSHYEDILVPRVKNLVGEEVWKKRYRHIRDFEQMLVDEGTRVLKFYLHVSHDIQRQRLQKRIDNPERSWKHDPSDLSDREIWPKYEAAYEDVLRETSRPHAPWYVIPADVKWVRDLAVAKIILKTLQEMDPRVPVPSKDLKKIIVPE</sequence>
<dbReference type="NCBIfam" id="TIGR03709">
    <property type="entry name" value="PPK2_rel_1"/>
    <property type="match status" value="1"/>
</dbReference>
<gene>
    <name evidence="4" type="ORF">UFOPK1820_00953</name>
    <name evidence="5" type="ORF">UFOPK2921_00620</name>
</gene>
<dbReference type="GO" id="GO:0006797">
    <property type="term" value="P:polyphosphate metabolic process"/>
    <property type="evidence" value="ECO:0007669"/>
    <property type="project" value="InterPro"/>
</dbReference>
<dbReference type="SUPFAM" id="SSF52540">
    <property type="entry name" value="P-loop containing nucleoside triphosphate hydrolases"/>
    <property type="match status" value="1"/>
</dbReference>
<dbReference type="InterPro" id="IPR016898">
    <property type="entry name" value="Polyphosphate_phosphotransfera"/>
</dbReference>
<accession>A0A6J6W3F1</accession>
<reference evidence="5" key="1">
    <citation type="submission" date="2020-05" db="EMBL/GenBank/DDBJ databases">
        <authorList>
            <person name="Chiriac C."/>
            <person name="Salcher M."/>
            <person name="Ghai R."/>
            <person name="Kavagutti S V."/>
        </authorList>
    </citation>
    <scope>NUCLEOTIDE SEQUENCE</scope>
</reference>
<evidence type="ECO:0000313" key="5">
    <source>
        <dbReference type="EMBL" id="CAB4777317.1"/>
    </source>
</evidence>
<dbReference type="PANTHER" id="PTHR34383:SF3">
    <property type="entry name" value="POLYPHOSPHATE:AMP PHOSPHOTRANSFERASE"/>
    <property type="match status" value="1"/>
</dbReference>
<dbReference type="GO" id="GO:0008976">
    <property type="term" value="F:polyphosphate kinase activity"/>
    <property type="evidence" value="ECO:0007669"/>
    <property type="project" value="InterPro"/>
</dbReference>
<name>A0A6J6W3F1_9ZZZZ</name>
<dbReference type="EMBL" id="CAEZZV010000062">
    <property type="protein sequence ID" value="CAB4777317.1"/>
    <property type="molecule type" value="Genomic_DNA"/>
</dbReference>
<dbReference type="Pfam" id="PF03976">
    <property type="entry name" value="PPK2"/>
    <property type="match status" value="1"/>
</dbReference>
<dbReference type="InterPro" id="IPR022488">
    <property type="entry name" value="PPK2-related"/>
</dbReference>
<evidence type="ECO:0000259" key="3">
    <source>
        <dbReference type="Pfam" id="PF03976"/>
    </source>
</evidence>
<protein>
    <submittedName>
        <fullName evidence="5">Unannotated protein</fullName>
    </submittedName>
</protein>
<dbReference type="PANTHER" id="PTHR34383">
    <property type="entry name" value="POLYPHOSPHATE:AMP PHOSPHOTRANSFERASE-RELATED"/>
    <property type="match status" value="1"/>
</dbReference>
<evidence type="ECO:0000256" key="2">
    <source>
        <dbReference type="ARBA" id="ARBA00022777"/>
    </source>
</evidence>
<dbReference type="EMBL" id="CAEZUK010000154">
    <property type="protein sequence ID" value="CAB4604255.1"/>
    <property type="molecule type" value="Genomic_DNA"/>
</dbReference>
<dbReference type="InterPro" id="IPR027417">
    <property type="entry name" value="P-loop_NTPase"/>
</dbReference>
<proteinExistence type="predicted"/>
<keyword evidence="1" id="KW-0808">Transferase</keyword>
<evidence type="ECO:0000256" key="1">
    <source>
        <dbReference type="ARBA" id="ARBA00022679"/>
    </source>
</evidence>
<keyword evidence="2" id="KW-0418">Kinase</keyword>
<feature type="domain" description="Polyphosphate kinase-2-related" evidence="3">
    <location>
        <begin position="31"/>
        <end position="255"/>
    </location>
</feature>